<organism evidence="1 2">
    <name type="scientific">Sphaerospermopsis aphanizomenoides LEGE 00250</name>
    <dbReference type="NCBI Taxonomy" id="2777972"/>
    <lineage>
        <taxon>Bacteria</taxon>
        <taxon>Bacillati</taxon>
        <taxon>Cyanobacteriota</taxon>
        <taxon>Cyanophyceae</taxon>
        <taxon>Nostocales</taxon>
        <taxon>Aphanizomenonaceae</taxon>
        <taxon>Sphaerospermopsis</taxon>
        <taxon>Sphaerospermopsis aphanizomenoides</taxon>
    </lineage>
</organism>
<dbReference type="InterPro" id="IPR010985">
    <property type="entry name" value="Ribbon_hlx_hlx"/>
</dbReference>
<dbReference type="InterPro" id="IPR008651">
    <property type="entry name" value="Uncharacterised_HicB"/>
</dbReference>
<evidence type="ECO:0000313" key="2">
    <source>
        <dbReference type="Proteomes" id="UP000606776"/>
    </source>
</evidence>
<dbReference type="InterPro" id="IPR013321">
    <property type="entry name" value="Arc_rbn_hlx_hlx"/>
</dbReference>
<protein>
    <submittedName>
        <fullName evidence="1">Toxin-antitoxin system HicB family antitoxin</fullName>
    </submittedName>
</protein>
<dbReference type="EMBL" id="JADEWB010000085">
    <property type="protein sequence ID" value="MBE9237256.1"/>
    <property type="molecule type" value="Genomic_DNA"/>
</dbReference>
<dbReference type="Pfam" id="PF05534">
    <property type="entry name" value="HicB"/>
    <property type="match status" value="1"/>
</dbReference>
<keyword evidence="2" id="KW-1185">Reference proteome</keyword>
<accession>A0ABR9VFJ0</accession>
<reference evidence="1 2" key="1">
    <citation type="submission" date="2020-10" db="EMBL/GenBank/DDBJ databases">
        <authorList>
            <person name="Castelo-Branco R."/>
            <person name="Eusebio N."/>
            <person name="Adriana R."/>
            <person name="Vieira A."/>
            <person name="Brugerolle De Fraissinette N."/>
            <person name="Rezende De Castro R."/>
            <person name="Schneider M.P."/>
            <person name="Vasconcelos V."/>
            <person name="Leao P.N."/>
        </authorList>
    </citation>
    <scope>NUCLEOTIDE SEQUENCE [LARGE SCALE GENOMIC DNA]</scope>
    <source>
        <strain evidence="1 2">LEGE 00250</strain>
    </source>
</reference>
<dbReference type="SUPFAM" id="SSF47598">
    <property type="entry name" value="Ribbon-helix-helix"/>
    <property type="match status" value="1"/>
</dbReference>
<evidence type="ECO:0000313" key="1">
    <source>
        <dbReference type="EMBL" id="MBE9237256.1"/>
    </source>
</evidence>
<comment type="caution">
    <text evidence="1">The sequence shown here is derived from an EMBL/GenBank/DDBJ whole genome shotgun (WGS) entry which is preliminary data.</text>
</comment>
<name>A0ABR9VFJ0_9CYAN</name>
<dbReference type="Proteomes" id="UP000606776">
    <property type="component" value="Unassembled WGS sequence"/>
</dbReference>
<proteinExistence type="predicted"/>
<sequence>MSQLTLRLPATLHQHLIKLAETEGISLNQYIVYALTRQVVSTDFIQATPEKEISEQEQSFQTLLQRLGKASEGQIQSVLAEREVVEPEAELSNEIIASLQQKINNAINKGHNNQ</sequence>
<gene>
    <name evidence="1" type="ORF">IQ227_14770</name>
</gene>
<dbReference type="Gene3D" id="1.10.1220.10">
    <property type="entry name" value="Met repressor-like"/>
    <property type="match status" value="1"/>
</dbReference>